<dbReference type="EMBL" id="JAEPRB010000006">
    <property type="protein sequence ID" value="KAG2227613.1"/>
    <property type="molecule type" value="Genomic_DNA"/>
</dbReference>
<reference evidence="5 6" key="1">
    <citation type="submission" date="2020-12" db="EMBL/GenBank/DDBJ databases">
        <title>Metabolic potential, ecology and presence of endohyphal bacteria is reflected in genomic diversity of Mucoromycotina.</title>
        <authorList>
            <person name="Muszewska A."/>
            <person name="Okrasinska A."/>
            <person name="Steczkiewicz K."/>
            <person name="Drgas O."/>
            <person name="Orlowska M."/>
            <person name="Perlinska-Lenart U."/>
            <person name="Aleksandrzak-Piekarczyk T."/>
            <person name="Szatraj K."/>
            <person name="Zielenkiewicz U."/>
            <person name="Pilsyk S."/>
            <person name="Malc E."/>
            <person name="Mieczkowski P."/>
            <person name="Kruszewska J.S."/>
            <person name="Biernat P."/>
            <person name="Pawlowska J."/>
        </authorList>
    </citation>
    <scope>NUCLEOTIDE SEQUENCE [LARGE SCALE GENOMIC DNA]</scope>
    <source>
        <strain evidence="5 6">CBS 142.35</strain>
    </source>
</reference>
<feature type="region of interest" description="Disordered" evidence="4">
    <location>
        <begin position="593"/>
        <end position="684"/>
    </location>
</feature>
<feature type="compositionally biased region" description="Low complexity" evidence="4">
    <location>
        <begin position="242"/>
        <end position="252"/>
    </location>
</feature>
<proteinExistence type="predicted"/>
<feature type="compositionally biased region" description="Basic residues" evidence="4">
    <location>
        <begin position="659"/>
        <end position="671"/>
    </location>
</feature>
<dbReference type="Proteomes" id="UP000646827">
    <property type="component" value="Unassembled WGS sequence"/>
</dbReference>
<feature type="region of interest" description="Disordered" evidence="4">
    <location>
        <begin position="214"/>
        <end position="252"/>
    </location>
</feature>
<dbReference type="PANTHER" id="PTHR14107:SF16">
    <property type="entry name" value="AT02583P"/>
    <property type="match status" value="1"/>
</dbReference>
<dbReference type="InterPro" id="IPR015943">
    <property type="entry name" value="WD40/YVTN_repeat-like_dom_sf"/>
</dbReference>
<feature type="compositionally biased region" description="Polar residues" evidence="4">
    <location>
        <begin position="147"/>
        <end position="159"/>
    </location>
</feature>
<dbReference type="Gene3D" id="2.130.10.10">
    <property type="entry name" value="YVTN repeat-like/Quinoprotein amine dehydrogenase"/>
    <property type="match status" value="1"/>
</dbReference>
<dbReference type="PROSITE" id="PS50294">
    <property type="entry name" value="WD_REPEATS_REGION"/>
    <property type="match status" value="1"/>
</dbReference>
<evidence type="ECO:0000313" key="6">
    <source>
        <dbReference type="Proteomes" id="UP000646827"/>
    </source>
</evidence>
<keyword evidence="1 3" id="KW-0853">WD repeat</keyword>
<protein>
    <recommendedName>
        <fullName evidence="7">Catabolite repression protein creC</fullName>
    </recommendedName>
</protein>
<dbReference type="InterPro" id="IPR036322">
    <property type="entry name" value="WD40_repeat_dom_sf"/>
</dbReference>
<sequence>MDSYMHATASPHVTRSISTSSTLSSSTPPKLLQPYPPSNKNFECKELHTADGTYPLRHEFFLSTCQPQFSQGTTCVLVNAKQQQGLTVQKVGTAASSSTTSSMSEQLLGMTPVTEQPGGDSSDDDTFDSNGGGIYFDTKKSAALPIPNSNNRNKSQTVASSSSSSVERGILPVSTTITSSNSTNAINTTTGNGSVTPRTNGLSGSITPITSTAQIPQQQDVASHQQQYQQPPQTTVTAPEASTSTSIGGSSSVGSLSSLFSRNSLRHHHHYHYHPKKPKNSLIKTNSSFVLRMTVHEQISKILASRTIGDSYLFYNVGMSFIWMEGNQKVKECLSKITFTKAYPTCHDVNKTTNTGEHMDVIIGFSTGDCMWYDPISSKYARLNKGGIVNTSAATCVKWVPGSEELFLISFGDGSILLMDKERDDQAFTPASPASWAEQQFQATKPRKSAKYNPVSHWKVTDKSITAFEFSPDGSNVAIVCSDGTLRIVDYATERLCDVYAGYFGKLNCISWSPDGRYILTGGQDDLVTIWSLHEQKIVARCQGHKSWITAVAFDPWRCDEKVYRFGSVGEDCRMILWDFSFSALHRPKHKFRYSTSTPHSPIKDMPKSPKSPTFLPSTTNHHPFHHHQQQQQQQQQQQHNPQNNPNNHVSPSATISRSKSKLSRFRRRTSRSANIFSDHDDEDDDTMYSTTATAHDHQHHQPLHLRMATVHPILNKDQVPYLQPVMSQTVHADPCSFISFHKDCIVTADRRGKVRTWGRP</sequence>
<feature type="compositionally biased region" description="Low complexity" evidence="4">
    <location>
        <begin position="630"/>
        <end position="649"/>
    </location>
</feature>
<feature type="repeat" description="WD" evidence="3">
    <location>
        <begin position="500"/>
        <end position="541"/>
    </location>
</feature>
<evidence type="ECO:0008006" key="7">
    <source>
        <dbReference type="Google" id="ProtNLM"/>
    </source>
</evidence>
<dbReference type="AlphaFoldDB" id="A0A8H7SFR6"/>
<evidence type="ECO:0000256" key="4">
    <source>
        <dbReference type="SAM" id="MobiDB-lite"/>
    </source>
</evidence>
<evidence type="ECO:0000256" key="2">
    <source>
        <dbReference type="ARBA" id="ARBA00022737"/>
    </source>
</evidence>
<dbReference type="SMART" id="SM00320">
    <property type="entry name" value="WD40"/>
    <property type="match status" value="5"/>
</dbReference>
<dbReference type="Pfam" id="PF00400">
    <property type="entry name" value="WD40"/>
    <property type="match status" value="2"/>
</dbReference>
<feature type="compositionally biased region" description="Polar residues" evidence="4">
    <location>
        <begin position="611"/>
        <end position="620"/>
    </location>
</feature>
<feature type="compositionally biased region" description="Low complexity" evidence="4">
    <location>
        <begin position="174"/>
        <end position="194"/>
    </location>
</feature>
<keyword evidence="2" id="KW-0677">Repeat</keyword>
<gene>
    <name evidence="5" type="ORF">INT45_002298</name>
</gene>
<dbReference type="SUPFAM" id="SSF50978">
    <property type="entry name" value="WD40 repeat-like"/>
    <property type="match status" value="1"/>
</dbReference>
<dbReference type="GO" id="GO:0032153">
    <property type="term" value="C:cell division site"/>
    <property type="evidence" value="ECO:0007669"/>
    <property type="project" value="TreeGrafter"/>
</dbReference>
<dbReference type="InterPro" id="IPR001680">
    <property type="entry name" value="WD40_rpt"/>
</dbReference>
<dbReference type="GO" id="GO:0005634">
    <property type="term" value="C:nucleus"/>
    <property type="evidence" value="ECO:0007669"/>
    <property type="project" value="TreeGrafter"/>
</dbReference>
<feature type="region of interest" description="Disordered" evidence="4">
    <location>
        <begin position="1"/>
        <end position="35"/>
    </location>
</feature>
<evidence type="ECO:0000256" key="1">
    <source>
        <dbReference type="ARBA" id="ARBA00022574"/>
    </source>
</evidence>
<dbReference type="GO" id="GO:0051286">
    <property type="term" value="C:cell tip"/>
    <property type="evidence" value="ECO:0007669"/>
    <property type="project" value="TreeGrafter"/>
</dbReference>
<feature type="region of interest" description="Disordered" evidence="4">
    <location>
        <begin position="93"/>
        <end position="201"/>
    </location>
</feature>
<dbReference type="GO" id="GO:0045013">
    <property type="term" value="P:carbon catabolite repression of transcription"/>
    <property type="evidence" value="ECO:0007669"/>
    <property type="project" value="TreeGrafter"/>
</dbReference>
<evidence type="ECO:0000313" key="5">
    <source>
        <dbReference type="EMBL" id="KAG2227613.1"/>
    </source>
</evidence>
<comment type="caution">
    <text evidence="5">The sequence shown here is derived from an EMBL/GenBank/DDBJ whole genome shotgun (WGS) entry which is preliminary data.</text>
</comment>
<keyword evidence="6" id="KW-1185">Reference proteome</keyword>
<feature type="compositionally biased region" description="Low complexity" evidence="4">
    <location>
        <begin position="14"/>
        <end position="27"/>
    </location>
</feature>
<dbReference type="InterPro" id="IPR051362">
    <property type="entry name" value="WD_repeat_creC_regulators"/>
</dbReference>
<dbReference type="PANTHER" id="PTHR14107">
    <property type="entry name" value="WD REPEAT PROTEIN"/>
    <property type="match status" value="1"/>
</dbReference>
<evidence type="ECO:0000256" key="3">
    <source>
        <dbReference type="PROSITE-ProRule" id="PRU00221"/>
    </source>
</evidence>
<feature type="compositionally biased region" description="Polar residues" evidence="4">
    <location>
        <begin position="214"/>
        <end position="224"/>
    </location>
</feature>
<feature type="compositionally biased region" description="Low complexity" evidence="4">
    <location>
        <begin position="93"/>
        <end position="104"/>
    </location>
</feature>
<dbReference type="PROSITE" id="PS50082">
    <property type="entry name" value="WD_REPEATS_2"/>
    <property type="match status" value="1"/>
</dbReference>
<dbReference type="OrthoDB" id="3367at2759"/>
<accession>A0A8H7SFR6</accession>
<name>A0A8H7SFR6_9FUNG</name>
<organism evidence="5 6">
    <name type="scientific">Circinella minor</name>
    <dbReference type="NCBI Taxonomy" id="1195481"/>
    <lineage>
        <taxon>Eukaryota</taxon>
        <taxon>Fungi</taxon>
        <taxon>Fungi incertae sedis</taxon>
        <taxon>Mucoromycota</taxon>
        <taxon>Mucoromycotina</taxon>
        <taxon>Mucoromycetes</taxon>
        <taxon>Mucorales</taxon>
        <taxon>Lichtheimiaceae</taxon>
        <taxon>Circinella</taxon>
    </lineage>
</organism>